<evidence type="ECO:0000313" key="2">
    <source>
        <dbReference type="Proteomes" id="UP001056120"/>
    </source>
</evidence>
<dbReference type="Proteomes" id="UP001056120">
    <property type="component" value="Linkage Group LG11"/>
</dbReference>
<proteinExistence type="predicted"/>
<sequence>MHNDCTIIVDVKSFEFGTHTGLCAPPREMITEASLGKMKALLYDYGAIIVHVIPADYIFYVDLVENMKSEEEEEDSLKEKLQSLRLSWTLEELLETFLRYDPCDPVDDHQGSKTDFYQTGIRPSNSTTT</sequence>
<dbReference type="EMBL" id="CM042028">
    <property type="protein sequence ID" value="KAI3797191.1"/>
    <property type="molecule type" value="Genomic_DNA"/>
</dbReference>
<comment type="caution">
    <text evidence="1">The sequence shown here is derived from an EMBL/GenBank/DDBJ whole genome shotgun (WGS) entry which is preliminary data.</text>
</comment>
<reference evidence="1 2" key="2">
    <citation type="journal article" date="2022" name="Mol. Ecol. Resour.">
        <title>The genomes of chicory, endive, great burdock and yacon provide insights into Asteraceae paleo-polyploidization history and plant inulin production.</title>
        <authorList>
            <person name="Fan W."/>
            <person name="Wang S."/>
            <person name="Wang H."/>
            <person name="Wang A."/>
            <person name="Jiang F."/>
            <person name="Liu H."/>
            <person name="Zhao H."/>
            <person name="Xu D."/>
            <person name="Zhang Y."/>
        </authorList>
    </citation>
    <scope>NUCLEOTIDE SEQUENCE [LARGE SCALE GENOMIC DNA]</scope>
    <source>
        <strain evidence="2">cv. Yunnan</strain>
        <tissue evidence="1">Leaves</tissue>
    </source>
</reference>
<organism evidence="1 2">
    <name type="scientific">Smallanthus sonchifolius</name>
    <dbReference type="NCBI Taxonomy" id="185202"/>
    <lineage>
        <taxon>Eukaryota</taxon>
        <taxon>Viridiplantae</taxon>
        <taxon>Streptophyta</taxon>
        <taxon>Embryophyta</taxon>
        <taxon>Tracheophyta</taxon>
        <taxon>Spermatophyta</taxon>
        <taxon>Magnoliopsida</taxon>
        <taxon>eudicotyledons</taxon>
        <taxon>Gunneridae</taxon>
        <taxon>Pentapetalae</taxon>
        <taxon>asterids</taxon>
        <taxon>campanulids</taxon>
        <taxon>Asterales</taxon>
        <taxon>Asteraceae</taxon>
        <taxon>Asteroideae</taxon>
        <taxon>Heliantheae alliance</taxon>
        <taxon>Millerieae</taxon>
        <taxon>Smallanthus</taxon>
    </lineage>
</organism>
<keyword evidence="2" id="KW-1185">Reference proteome</keyword>
<name>A0ACB9HPG5_9ASTR</name>
<evidence type="ECO:0000313" key="1">
    <source>
        <dbReference type="EMBL" id="KAI3797191.1"/>
    </source>
</evidence>
<gene>
    <name evidence="1" type="ORF">L1987_32445</name>
</gene>
<protein>
    <submittedName>
        <fullName evidence="1">Uncharacterized protein</fullName>
    </submittedName>
</protein>
<accession>A0ACB9HPG5</accession>
<reference evidence="2" key="1">
    <citation type="journal article" date="2022" name="Mol. Ecol. Resour.">
        <title>The genomes of chicory, endive, great burdock and yacon provide insights into Asteraceae palaeo-polyploidization history and plant inulin production.</title>
        <authorList>
            <person name="Fan W."/>
            <person name="Wang S."/>
            <person name="Wang H."/>
            <person name="Wang A."/>
            <person name="Jiang F."/>
            <person name="Liu H."/>
            <person name="Zhao H."/>
            <person name="Xu D."/>
            <person name="Zhang Y."/>
        </authorList>
    </citation>
    <scope>NUCLEOTIDE SEQUENCE [LARGE SCALE GENOMIC DNA]</scope>
    <source>
        <strain evidence="2">cv. Yunnan</strain>
    </source>
</reference>